<organism evidence="4 5">
    <name type="scientific">Nitrososphaera viennensis EN76</name>
    <dbReference type="NCBI Taxonomy" id="926571"/>
    <lineage>
        <taxon>Archaea</taxon>
        <taxon>Nitrososphaerota</taxon>
        <taxon>Nitrososphaeria</taxon>
        <taxon>Nitrososphaerales</taxon>
        <taxon>Nitrososphaeraceae</taxon>
        <taxon>Nitrososphaera</taxon>
    </lineage>
</organism>
<evidence type="ECO:0000256" key="1">
    <source>
        <dbReference type="ARBA" id="ARBA00023122"/>
    </source>
</evidence>
<sequence length="174" mass="18974">MPKAKRSYMGIESIPVSSIMTKGVRTAGEDQTIRAVAEMMDKHGIGSVVITDSKGLPSGIITERDIVRLVGSPKTSLAALAKSVMKKPVITADAMMSLKDALQTMQAKDIRRLPVVEKGKMIGIVTDKDIFRAILKNQALVSSIVSDSVLVENRPVYERLSEFMLNEIYQPGGR</sequence>
<accession>A0A060HCX7</accession>
<feature type="domain" description="CBS" evidence="3">
    <location>
        <begin position="20"/>
        <end position="76"/>
    </location>
</feature>
<keyword evidence="1 2" id="KW-0129">CBS domain</keyword>
<dbReference type="InterPro" id="IPR000644">
    <property type="entry name" value="CBS_dom"/>
</dbReference>
<evidence type="ECO:0000313" key="5">
    <source>
        <dbReference type="Proteomes" id="UP000027093"/>
    </source>
</evidence>
<dbReference type="SMART" id="SM00116">
    <property type="entry name" value="CBS"/>
    <property type="match status" value="2"/>
</dbReference>
<dbReference type="Pfam" id="PF00571">
    <property type="entry name" value="CBS"/>
    <property type="match status" value="2"/>
</dbReference>
<evidence type="ECO:0000259" key="3">
    <source>
        <dbReference type="PROSITE" id="PS51371"/>
    </source>
</evidence>
<protein>
    <submittedName>
        <fullName evidence="4">CBS domain-containing protein (Modular protein)</fullName>
    </submittedName>
</protein>
<dbReference type="KEGG" id="nvn:NVIE_004010"/>
<evidence type="ECO:0000256" key="2">
    <source>
        <dbReference type="PROSITE-ProRule" id="PRU00703"/>
    </source>
</evidence>
<reference evidence="4 5" key="1">
    <citation type="journal article" date="2014" name="Int. J. Syst. Evol. Microbiol.">
        <title>Nitrososphaera viennensis gen. nov., sp. nov., an aerobic and mesophilic, ammonia-oxidizing archaeon from soil and a member of the archaeal phylum Thaumarchaeota.</title>
        <authorList>
            <person name="Stieglmeier M."/>
            <person name="Klingl A."/>
            <person name="Alves R.J."/>
            <person name="Rittmann S.K."/>
            <person name="Melcher M."/>
            <person name="Leisch N."/>
            <person name="Schleper C."/>
        </authorList>
    </citation>
    <scope>NUCLEOTIDE SEQUENCE [LARGE SCALE GENOMIC DNA]</scope>
    <source>
        <strain evidence="4">EN76</strain>
    </source>
</reference>
<keyword evidence="5" id="KW-1185">Reference proteome</keyword>
<gene>
    <name evidence="4" type="ORF">NVIE_004010</name>
</gene>
<dbReference type="InterPro" id="IPR046342">
    <property type="entry name" value="CBS_dom_sf"/>
</dbReference>
<feature type="domain" description="CBS" evidence="3">
    <location>
        <begin position="85"/>
        <end position="140"/>
    </location>
</feature>
<name>A0A060HCX7_9ARCH</name>
<dbReference type="EMBL" id="CP007536">
    <property type="protein sequence ID" value="AIC14594.1"/>
    <property type="molecule type" value="Genomic_DNA"/>
</dbReference>
<dbReference type="Gene3D" id="3.10.580.10">
    <property type="entry name" value="CBS-domain"/>
    <property type="match status" value="1"/>
</dbReference>
<dbReference type="PROSITE" id="PS51371">
    <property type="entry name" value="CBS"/>
    <property type="match status" value="2"/>
</dbReference>
<dbReference type="PANTHER" id="PTHR43080">
    <property type="entry name" value="CBS DOMAIN-CONTAINING PROTEIN CBSX3, MITOCHONDRIAL"/>
    <property type="match status" value="1"/>
</dbReference>
<proteinExistence type="predicted"/>
<evidence type="ECO:0000313" key="4">
    <source>
        <dbReference type="EMBL" id="AIC14594.1"/>
    </source>
</evidence>
<dbReference type="AlphaFoldDB" id="A0A060HCX7"/>
<dbReference type="Proteomes" id="UP000027093">
    <property type="component" value="Chromosome"/>
</dbReference>
<dbReference type="STRING" id="926571.NVIE_004010"/>
<dbReference type="InterPro" id="IPR051257">
    <property type="entry name" value="Diverse_CBS-Domain"/>
</dbReference>
<dbReference type="PANTHER" id="PTHR43080:SF2">
    <property type="entry name" value="CBS DOMAIN-CONTAINING PROTEIN"/>
    <property type="match status" value="1"/>
</dbReference>
<dbReference type="SUPFAM" id="SSF54631">
    <property type="entry name" value="CBS-domain pair"/>
    <property type="match status" value="1"/>
</dbReference>
<dbReference type="HOGENOM" id="CLU_040681_12_1_2"/>